<keyword evidence="5" id="KW-0547">Nucleotide-binding</keyword>
<evidence type="ECO:0000256" key="6">
    <source>
        <dbReference type="PIRSR" id="PIRSR000149-4"/>
    </source>
</evidence>
<name>A0A1F6BYM0_9BACT</name>
<dbReference type="SUPFAM" id="SSF51735">
    <property type="entry name" value="NAD(P)-binding Rossmann-fold domains"/>
    <property type="match status" value="1"/>
</dbReference>
<evidence type="ECO:0000259" key="8">
    <source>
        <dbReference type="SMART" id="SM00846"/>
    </source>
</evidence>
<feature type="binding site" evidence="4">
    <location>
        <begin position="153"/>
        <end position="155"/>
    </location>
    <ligand>
        <name>D-glyceraldehyde 3-phosphate</name>
        <dbReference type="ChEBI" id="CHEBI:59776"/>
    </ligand>
</feature>
<keyword evidence="2" id="KW-0560">Oxidoreductase</keyword>
<dbReference type="AlphaFoldDB" id="A0A1F6BYM0"/>
<feature type="binding site" evidence="5">
    <location>
        <position position="119"/>
    </location>
    <ligand>
        <name>NAD(+)</name>
        <dbReference type="ChEBI" id="CHEBI:57540"/>
    </ligand>
</feature>
<organism evidence="9 10">
    <name type="scientific">Candidatus Jorgensenbacteria bacterium RIFCSPLOWO2_01_FULL_45_25b</name>
    <dbReference type="NCBI Taxonomy" id="1798471"/>
    <lineage>
        <taxon>Bacteria</taxon>
        <taxon>Candidatus Joergenseniibacteriota</taxon>
    </lineage>
</organism>
<feature type="binding site" evidence="5">
    <location>
        <position position="320"/>
    </location>
    <ligand>
        <name>NAD(+)</name>
        <dbReference type="ChEBI" id="CHEBI:57540"/>
    </ligand>
</feature>
<dbReference type="PANTHER" id="PTHR43148">
    <property type="entry name" value="GLYCERALDEHYDE-3-PHOSPHATE DEHYDROGENASE 2"/>
    <property type="match status" value="1"/>
</dbReference>
<dbReference type="CDD" id="cd18126">
    <property type="entry name" value="GAPDH_I_C"/>
    <property type="match status" value="1"/>
</dbReference>
<gene>
    <name evidence="9" type="ORF">A3A21_03410</name>
</gene>
<dbReference type="FunFam" id="3.30.360.10:FF:000002">
    <property type="entry name" value="Glyceraldehyde-3-phosphate dehydrogenase"/>
    <property type="match status" value="1"/>
</dbReference>
<dbReference type="Gene3D" id="3.30.360.10">
    <property type="entry name" value="Dihydrodipicolinate Reductase, domain 2"/>
    <property type="match status" value="1"/>
</dbReference>
<dbReference type="InterPro" id="IPR020829">
    <property type="entry name" value="GlycerAld_3-P_DH_cat"/>
</dbReference>
<keyword evidence="5" id="KW-0520">NAD</keyword>
<dbReference type="GO" id="GO:0051287">
    <property type="term" value="F:NAD binding"/>
    <property type="evidence" value="ECO:0007669"/>
    <property type="project" value="InterPro"/>
</dbReference>
<evidence type="ECO:0000256" key="1">
    <source>
        <dbReference type="ARBA" id="ARBA00007406"/>
    </source>
</evidence>
<feature type="binding site" evidence="5">
    <location>
        <position position="33"/>
    </location>
    <ligand>
        <name>NAD(+)</name>
        <dbReference type="ChEBI" id="CHEBI:57540"/>
    </ligand>
</feature>
<dbReference type="InterPro" id="IPR020828">
    <property type="entry name" value="GlycerAld_3-P_DH_NAD(P)-bd"/>
</dbReference>
<comment type="similarity">
    <text evidence="1 7">Belongs to the glyceraldehyde-3-phosphate dehydrogenase family.</text>
</comment>
<comment type="caution">
    <text evidence="9">The sequence shown here is derived from an EMBL/GenBank/DDBJ whole genome shotgun (WGS) entry which is preliminary data.</text>
</comment>
<evidence type="ECO:0000256" key="4">
    <source>
        <dbReference type="PIRSR" id="PIRSR000149-2"/>
    </source>
</evidence>
<protein>
    <submittedName>
        <fullName evidence="9">Type I glyceraldehyde-3-phosphate dehydrogenase</fullName>
    </submittedName>
</protein>
<evidence type="ECO:0000256" key="5">
    <source>
        <dbReference type="PIRSR" id="PIRSR000149-3"/>
    </source>
</evidence>
<dbReference type="InterPro" id="IPR036291">
    <property type="entry name" value="NAD(P)-bd_dom_sf"/>
</dbReference>
<proteinExistence type="inferred from homology"/>
<dbReference type="InterPro" id="IPR020831">
    <property type="entry name" value="GlycerAld/Erythrose_P_DH"/>
</dbReference>
<dbReference type="Pfam" id="PF00044">
    <property type="entry name" value="Gp_dh_N"/>
    <property type="match status" value="1"/>
</dbReference>
<evidence type="ECO:0000313" key="10">
    <source>
        <dbReference type="Proteomes" id="UP000176996"/>
    </source>
</evidence>
<accession>A0A1F6BYM0</accession>
<feature type="binding site" evidence="5">
    <location>
        <begin position="11"/>
        <end position="12"/>
    </location>
    <ligand>
        <name>NAD(+)</name>
        <dbReference type="ChEBI" id="CHEBI:57540"/>
    </ligand>
</feature>
<evidence type="ECO:0000313" key="9">
    <source>
        <dbReference type="EMBL" id="OGG42049.1"/>
    </source>
</evidence>
<dbReference type="Pfam" id="PF02800">
    <property type="entry name" value="Gp_dh_C"/>
    <property type="match status" value="1"/>
</dbReference>
<evidence type="ECO:0000256" key="2">
    <source>
        <dbReference type="ARBA" id="ARBA00023002"/>
    </source>
</evidence>
<evidence type="ECO:0000256" key="7">
    <source>
        <dbReference type="RuleBase" id="RU000397"/>
    </source>
</evidence>
<feature type="site" description="Activates thiol group during catalysis" evidence="6">
    <location>
        <position position="181"/>
    </location>
</feature>
<dbReference type="Proteomes" id="UP000176996">
    <property type="component" value="Unassembled WGS sequence"/>
</dbReference>
<dbReference type="PRINTS" id="PR00078">
    <property type="entry name" value="G3PDHDRGNASE"/>
</dbReference>
<sequence>MTNIAINGFGRIGRLFFRQIWGRKEFKIVAINDLGSVENLAYLLKYDSVYRTFSEEVSVKAGNLVVGGREIAFLQIKDSKELPWKKFGVQVVVESSGAYESFESARAHLNQGAKRVVISAPAKDAEGIADGRTVLVGINDGKLSSLRLTSNGSCTTNAVAPVIAVLSEEPGIEKAILNTVHAYTATQGIVDGPVRGSDFRRGRAGAQNMAPSSTGAAIAVTRVLPDLQGKFDGIAIRVPIIAGSIADITFVAKRKTSVEEVNKILTDAASSSKWEGMLKVTNEQIVSSDIIGEECGAIIDLNSTKVVDGTLVKVLSWYDNEWGYVATLVEHVARAVK</sequence>
<feature type="binding site" evidence="4">
    <location>
        <position position="237"/>
    </location>
    <ligand>
        <name>D-glyceraldehyde 3-phosphate</name>
        <dbReference type="ChEBI" id="CHEBI:59776"/>
    </ligand>
</feature>
<dbReference type="SUPFAM" id="SSF55347">
    <property type="entry name" value="Glyceraldehyde-3-phosphate dehydrogenase-like, C-terminal domain"/>
    <property type="match status" value="1"/>
</dbReference>
<dbReference type="CDD" id="cd05214">
    <property type="entry name" value="GAPDH_I_N"/>
    <property type="match status" value="1"/>
</dbReference>
<dbReference type="Gene3D" id="3.40.50.720">
    <property type="entry name" value="NAD(P)-binding Rossmann-like Domain"/>
    <property type="match status" value="1"/>
</dbReference>
<evidence type="ECO:0000256" key="3">
    <source>
        <dbReference type="PIRSR" id="PIRSR000149-1"/>
    </source>
</evidence>
<feature type="binding site" evidence="4">
    <location>
        <position position="184"/>
    </location>
    <ligand>
        <name>D-glyceraldehyde 3-phosphate</name>
        <dbReference type="ChEBI" id="CHEBI:59776"/>
    </ligand>
</feature>
<feature type="domain" description="Glyceraldehyde 3-phosphate dehydrogenase NAD(P) binding" evidence="8">
    <location>
        <begin position="2"/>
        <end position="154"/>
    </location>
</feature>
<feature type="active site" description="Nucleophile" evidence="3">
    <location>
        <position position="154"/>
    </location>
</feature>
<dbReference type="SMART" id="SM00846">
    <property type="entry name" value="Gp_dh_N"/>
    <property type="match status" value="1"/>
</dbReference>
<reference evidence="9 10" key="1">
    <citation type="journal article" date="2016" name="Nat. Commun.">
        <title>Thousands of microbial genomes shed light on interconnected biogeochemical processes in an aquifer system.</title>
        <authorList>
            <person name="Anantharaman K."/>
            <person name="Brown C.T."/>
            <person name="Hug L.A."/>
            <person name="Sharon I."/>
            <person name="Castelle C.J."/>
            <person name="Probst A.J."/>
            <person name="Thomas B.C."/>
            <person name="Singh A."/>
            <person name="Wilkins M.J."/>
            <person name="Karaoz U."/>
            <person name="Brodie E.L."/>
            <person name="Williams K.H."/>
            <person name="Hubbard S.S."/>
            <person name="Banfield J.F."/>
        </authorList>
    </citation>
    <scope>NUCLEOTIDE SEQUENCE [LARGE SCALE GENOMIC DNA]</scope>
</reference>
<feature type="binding site" evidence="4">
    <location>
        <begin position="214"/>
        <end position="215"/>
    </location>
    <ligand>
        <name>D-glyceraldehyde 3-phosphate</name>
        <dbReference type="ChEBI" id="CHEBI:59776"/>
    </ligand>
</feature>
<dbReference type="EMBL" id="MFKK01000008">
    <property type="protein sequence ID" value="OGG42049.1"/>
    <property type="molecule type" value="Genomic_DNA"/>
</dbReference>
<dbReference type="FunFam" id="3.40.50.720:FF:000001">
    <property type="entry name" value="Glyceraldehyde-3-phosphate dehydrogenase"/>
    <property type="match status" value="1"/>
</dbReference>
<dbReference type="STRING" id="1798471.A3A21_03410"/>
<dbReference type="GO" id="GO:0016620">
    <property type="term" value="F:oxidoreductase activity, acting on the aldehyde or oxo group of donors, NAD or NADP as acceptor"/>
    <property type="evidence" value="ECO:0007669"/>
    <property type="project" value="InterPro"/>
</dbReference>
<dbReference type="PIRSF" id="PIRSF000149">
    <property type="entry name" value="GAP_DH"/>
    <property type="match status" value="1"/>
</dbReference>